<feature type="compositionally biased region" description="Pro residues" evidence="1">
    <location>
        <begin position="32"/>
        <end position="46"/>
    </location>
</feature>
<dbReference type="OrthoDB" id="5407653at2759"/>
<gene>
    <name evidence="2" type="ORF">BS50DRAFT_576030</name>
</gene>
<protein>
    <submittedName>
        <fullName evidence="2">Uncharacterized protein</fullName>
    </submittedName>
</protein>
<dbReference type="STRING" id="1448308.A0A2T2NGM8"/>
<name>A0A2T2NGM8_CORCC</name>
<proteinExistence type="predicted"/>
<evidence type="ECO:0000313" key="2">
    <source>
        <dbReference type="EMBL" id="PSN64592.1"/>
    </source>
</evidence>
<feature type="region of interest" description="Disordered" evidence="1">
    <location>
        <begin position="436"/>
        <end position="506"/>
    </location>
</feature>
<feature type="compositionally biased region" description="Basic and acidic residues" evidence="1">
    <location>
        <begin position="436"/>
        <end position="447"/>
    </location>
</feature>
<accession>A0A2T2NGM8</accession>
<organism evidence="2 3">
    <name type="scientific">Corynespora cassiicola Philippines</name>
    <dbReference type="NCBI Taxonomy" id="1448308"/>
    <lineage>
        <taxon>Eukaryota</taxon>
        <taxon>Fungi</taxon>
        <taxon>Dikarya</taxon>
        <taxon>Ascomycota</taxon>
        <taxon>Pezizomycotina</taxon>
        <taxon>Dothideomycetes</taxon>
        <taxon>Pleosporomycetidae</taxon>
        <taxon>Pleosporales</taxon>
        <taxon>Corynesporascaceae</taxon>
        <taxon>Corynespora</taxon>
    </lineage>
</organism>
<evidence type="ECO:0000256" key="1">
    <source>
        <dbReference type="SAM" id="MobiDB-lite"/>
    </source>
</evidence>
<feature type="compositionally biased region" description="Polar residues" evidence="1">
    <location>
        <begin position="231"/>
        <end position="244"/>
    </location>
</feature>
<evidence type="ECO:0000313" key="3">
    <source>
        <dbReference type="Proteomes" id="UP000240883"/>
    </source>
</evidence>
<feature type="region of interest" description="Disordered" evidence="1">
    <location>
        <begin position="1"/>
        <end position="50"/>
    </location>
</feature>
<feature type="region of interest" description="Disordered" evidence="1">
    <location>
        <begin position="298"/>
        <end position="317"/>
    </location>
</feature>
<dbReference type="Proteomes" id="UP000240883">
    <property type="component" value="Unassembled WGS sequence"/>
</dbReference>
<dbReference type="AlphaFoldDB" id="A0A2T2NGM8"/>
<feature type="region of interest" description="Disordered" evidence="1">
    <location>
        <begin position="198"/>
        <end position="257"/>
    </location>
</feature>
<sequence>MASKASGLLAGQHDSQKERAPPLKPIPATFPSYPPPTSASSTPPPAWTAAPNSPIPAHFLNLKRPTDVNLDTLALLNVSFAPESDFETLLASVPVPADAQSYLPPKTWLDPSDQSDLPRAEATSVTLLSNGRRAPERNDFHVRAKELFFNNEDAFSNLTRKPRGPKTQLRLAHFRKFWEGLDNMAYYWDDSLDEYLPPNPDAVDHSPDKSLDDPSASANGQAQDPAVQPETGPTTKLSPNSGSPNREEPRKKAKTEAVCNETITLPVNSLGFGGATVPARHPTAVPSQVLPARGAPPKAPWAINMEPQKPLDSSRGTYRGYRIGNGAEMPDQYRLDTVRSFLEPIAWAFGITFVPHRRPPVLLLEHIRFPVRMNTVGWRGPADRMKARQGWMEGPVLGVQCRPDTSFGSTGNLEAESVLDVVRELGGLLLLAQERARQGKTEKRGGEGKWWTTKPRWGGGPGGEVGEARGASDAPSADAAPKPDEKPSGRSRMGSTKERRRPTPAEIWKTLRPGNPLWDPKIVYEAIGKDSHSDWDDIFMVSSLNHHISVLKLHVHSAYLQFITEGKFPESEPSDPNWCSPTLHRTRWFDLFSIEDRSEAMRGLWGITAYLLRAQPKEEADVDMKGSS</sequence>
<reference evidence="2 3" key="1">
    <citation type="journal article" date="2018" name="Front. Microbiol.">
        <title>Genome-Wide Analysis of Corynespora cassiicola Leaf Fall Disease Putative Effectors.</title>
        <authorList>
            <person name="Lopez D."/>
            <person name="Ribeiro S."/>
            <person name="Label P."/>
            <person name="Fumanal B."/>
            <person name="Venisse J.S."/>
            <person name="Kohler A."/>
            <person name="de Oliveira R.R."/>
            <person name="Labutti K."/>
            <person name="Lipzen A."/>
            <person name="Lail K."/>
            <person name="Bauer D."/>
            <person name="Ohm R.A."/>
            <person name="Barry K.W."/>
            <person name="Spatafora J."/>
            <person name="Grigoriev I.V."/>
            <person name="Martin F.M."/>
            <person name="Pujade-Renaud V."/>
        </authorList>
    </citation>
    <scope>NUCLEOTIDE SEQUENCE [LARGE SCALE GENOMIC DNA]</scope>
    <source>
        <strain evidence="2 3">Philippines</strain>
    </source>
</reference>
<feature type="compositionally biased region" description="Low complexity" evidence="1">
    <location>
        <begin position="468"/>
        <end position="480"/>
    </location>
</feature>
<dbReference type="EMBL" id="KZ678138">
    <property type="protein sequence ID" value="PSN64592.1"/>
    <property type="molecule type" value="Genomic_DNA"/>
</dbReference>
<feature type="compositionally biased region" description="Basic and acidic residues" evidence="1">
    <location>
        <begin position="202"/>
        <end position="212"/>
    </location>
</feature>
<keyword evidence="3" id="KW-1185">Reference proteome</keyword>